<feature type="compositionally biased region" description="Polar residues" evidence="1">
    <location>
        <begin position="262"/>
        <end position="271"/>
    </location>
</feature>
<feature type="compositionally biased region" description="Basic residues" evidence="1">
    <location>
        <begin position="161"/>
        <end position="173"/>
    </location>
</feature>
<feature type="region of interest" description="Disordered" evidence="1">
    <location>
        <begin position="104"/>
        <end position="271"/>
    </location>
</feature>
<feature type="compositionally biased region" description="Basic and acidic residues" evidence="1">
    <location>
        <begin position="248"/>
        <end position="259"/>
    </location>
</feature>
<name>A0A0N0P4H4_LEPSE</name>
<dbReference type="OrthoDB" id="266643at2759"/>
<feature type="compositionally biased region" description="Low complexity" evidence="1">
    <location>
        <begin position="133"/>
        <end position="144"/>
    </location>
</feature>
<dbReference type="Proteomes" id="UP000038009">
    <property type="component" value="Unassembled WGS sequence"/>
</dbReference>
<feature type="region of interest" description="Disordered" evidence="1">
    <location>
        <begin position="1"/>
        <end position="20"/>
    </location>
</feature>
<feature type="compositionally biased region" description="Basic and acidic residues" evidence="1">
    <location>
        <begin position="118"/>
        <end position="128"/>
    </location>
</feature>
<organism evidence="2 3">
    <name type="scientific">Leptomonas seymouri</name>
    <dbReference type="NCBI Taxonomy" id="5684"/>
    <lineage>
        <taxon>Eukaryota</taxon>
        <taxon>Discoba</taxon>
        <taxon>Euglenozoa</taxon>
        <taxon>Kinetoplastea</taxon>
        <taxon>Metakinetoplastina</taxon>
        <taxon>Trypanosomatida</taxon>
        <taxon>Trypanosomatidae</taxon>
        <taxon>Leishmaniinae</taxon>
        <taxon>Leptomonas</taxon>
    </lineage>
</organism>
<protein>
    <submittedName>
        <fullName evidence="2">Uncharacterized protein</fullName>
    </submittedName>
</protein>
<dbReference type="OMA" id="PPYEWAP"/>
<feature type="region of interest" description="Disordered" evidence="1">
    <location>
        <begin position="287"/>
        <end position="350"/>
    </location>
</feature>
<reference evidence="2 3" key="1">
    <citation type="journal article" date="2015" name="PLoS Pathog.">
        <title>Leptomonas seymouri: Adaptations to the Dixenous Life Cycle Analyzed by Genome Sequencing, Transcriptome Profiling and Co-infection with Leishmania donovani.</title>
        <authorList>
            <person name="Kraeva N."/>
            <person name="Butenko A."/>
            <person name="Hlavacova J."/>
            <person name="Kostygov A."/>
            <person name="Myskova J."/>
            <person name="Grybchuk D."/>
            <person name="Lestinova T."/>
            <person name="Votypka J."/>
            <person name="Volf P."/>
            <person name="Opperdoes F."/>
            <person name="Flegontov P."/>
            <person name="Lukes J."/>
            <person name="Yurchenko V."/>
        </authorList>
    </citation>
    <scope>NUCLEOTIDE SEQUENCE [LARGE SCALE GENOMIC DNA]</scope>
    <source>
        <strain evidence="2 3">ATCC 30220</strain>
    </source>
</reference>
<feature type="compositionally biased region" description="Polar residues" evidence="1">
    <location>
        <begin position="231"/>
        <end position="247"/>
    </location>
</feature>
<accession>A0A0N0P4H4</accession>
<keyword evidence="3" id="KW-1185">Reference proteome</keyword>
<comment type="caution">
    <text evidence="2">The sequence shown here is derived from an EMBL/GenBank/DDBJ whole genome shotgun (WGS) entry which is preliminary data.</text>
</comment>
<evidence type="ECO:0000313" key="2">
    <source>
        <dbReference type="EMBL" id="KPI85299.1"/>
    </source>
</evidence>
<proteinExistence type="predicted"/>
<evidence type="ECO:0000256" key="1">
    <source>
        <dbReference type="SAM" id="MobiDB-lite"/>
    </source>
</evidence>
<feature type="compositionally biased region" description="Basic and acidic residues" evidence="1">
    <location>
        <begin position="323"/>
        <end position="336"/>
    </location>
</feature>
<dbReference type="VEuPathDB" id="TriTrypDB:Lsey_0196_0050"/>
<feature type="compositionally biased region" description="Polar residues" evidence="1">
    <location>
        <begin position="520"/>
        <end position="529"/>
    </location>
</feature>
<feature type="compositionally biased region" description="Pro residues" evidence="1">
    <location>
        <begin position="503"/>
        <end position="519"/>
    </location>
</feature>
<feature type="compositionally biased region" description="Basic residues" evidence="1">
    <location>
        <begin position="193"/>
        <end position="208"/>
    </location>
</feature>
<dbReference type="EMBL" id="LJSK01000196">
    <property type="protein sequence ID" value="KPI85299.1"/>
    <property type="molecule type" value="Genomic_DNA"/>
</dbReference>
<evidence type="ECO:0000313" key="3">
    <source>
        <dbReference type="Proteomes" id="UP000038009"/>
    </source>
</evidence>
<sequence length="701" mass="74925">MGCASSKIRKKPKEWDTHSQDGACETANERQAAADDQLLSQHNTSVLQATGMPVSDGLGQAPSIAVKDSKNLEIPVPRLSVKQEVDAAADPLTKKTVEDVAGATAKLDDALDSTESGAELKSEEEKMPGNRASSGNIESSSGGIDETTSTVSSHADGHRCRNEKKGRHRRQRGRAGESVSECELASLSLRHGDAKKRKKNKKKSRRSKVGSPLDDAAQLGDSEERFDECSLSASSQERQARKQSSTILKKEPSTNERARPQTRYTSASSNSLSIDFESNAAPSVMPVAQHSVAGESAAVSSTSRSGGGGGSRGHAIQSKKHGNSREETSSRPRAEDFTVNAPENMGDAGAQQYKPSLLSATVGCISPPSLLTHASGAAPFYASVSRIPYEPYSDFGAHEGDSLVPPYEWVPRTMPVSSLLRQRETAHLASVNYAVSDQEAARDMYLAAAPFAADAASPLSYRDEAPRSHHDDAVARMAHFHDPAVSDNDGGAPPLAPRTFYPRLPPVQWPPYTTPPPQPSYTGTVSAASPSPPDGNVEGATRASVEECPHDDTHPLFSPADALDNGLGRELRKQASTSLIDAYVSDGDVALRHHRGEGYVDYSSAPPPSSSYYPPPRISILPSPYAYGPSPMVSAASVGGNTGRDAYAGQVSSSRLTNDRVSAHQYKPVTYLFDNPMDDWLQRRRAAAPQRELYAGAADLW</sequence>
<feature type="region of interest" description="Disordered" evidence="1">
    <location>
        <begin position="482"/>
        <end position="543"/>
    </location>
</feature>
<dbReference type="AlphaFoldDB" id="A0A0N0P4H4"/>
<gene>
    <name evidence="2" type="ORF">ABL78_5639</name>
</gene>